<accession>A0ABS3A7S6</accession>
<evidence type="ECO:0000259" key="1">
    <source>
        <dbReference type="Pfam" id="PF12973"/>
    </source>
</evidence>
<dbReference type="Pfam" id="PF12973">
    <property type="entry name" value="Cupin_7"/>
    <property type="match status" value="1"/>
</dbReference>
<name>A0ABS3A7S6_9VIBR</name>
<dbReference type="InterPro" id="IPR011051">
    <property type="entry name" value="RmlC_Cupin_sf"/>
</dbReference>
<dbReference type="RefSeq" id="WP_206372162.1">
    <property type="nucleotide sequence ID" value="NZ_CAWPTM010000126.1"/>
</dbReference>
<sequence length="125" mass="13987">MNGVIFHKNILKPLDNEGFLPMHTDGRVGVNIREIFHDAGENGSRLALVKYDQAALVPEHIHTGYEVIFVIEGVLSDNYGNYTRGELIVYRPDSAHSLHTKTGCIFLVLWDKPVERVGESAGEKK</sequence>
<evidence type="ECO:0000313" key="2">
    <source>
        <dbReference type="EMBL" id="MBN3580526.1"/>
    </source>
</evidence>
<reference evidence="2 3" key="1">
    <citation type="submission" date="2021-02" db="EMBL/GenBank/DDBJ databases">
        <title>Draft Genome Sequences of 5 Vibrio neptunius Strains Isolated From of Bivalve Hatcheries.</title>
        <authorList>
            <person name="Galvis F."/>
            <person name="Barja J.L."/>
            <person name="Lemos M.L."/>
            <person name="Balado M."/>
        </authorList>
    </citation>
    <scope>NUCLEOTIDE SEQUENCE [LARGE SCALE GENOMIC DNA]</scope>
    <source>
        <strain evidence="2 3">PP-145.98</strain>
    </source>
</reference>
<protein>
    <submittedName>
        <fullName evidence="2">Cupin domain-containing protein</fullName>
    </submittedName>
</protein>
<proteinExistence type="predicted"/>
<dbReference type="EMBL" id="JAFHLB010000053">
    <property type="protein sequence ID" value="MBN3580526.1"/>
    <property type="molecule type" value="Genomic_DNA"/>
</dbReference>
<dbReference type="InterPro" id="IPR014710">
    <property type="entry name" value="RmlC-like_jellyroll"/>
</dbReference>
<dbReference type="SUPFAM" id="SSF51182">
    <property type="entry name" value="RmlC-like cupins"/>
    <property type="match status" value="1"/>
</dbReference>
<dbReference type="Proteomes" id="UP000779070">
    <property type="component" value="Unassembled WGS sequence"/>
</dbReference>
<dbReference type="InterPro" id="IPR025979">
    <property type="entry name" value="ChrR-like_cupin_dom"/>
</dbReference>
<evidence type="ECO:0000313" key="3">
    <source>
        <dbReference type="Proteomes" id="UP000779070"/>
    </source>
</evidence>
<comment type="caution">
    <text evidence="2">The sequence shown here is derived from an EMBL/GenBank/DDBJ whole genome shotgun (WGS) entry which is preliminary data.</text>
</comment>
<keyword evidence="3" id="KW-1185">Reference proteome</keyword>
<organism evidence="2 3">
    <name type="scientific">Vibrio neptunius</name>
    <dbReference type="NCBI Taxonomy" id="170651"/>
    <lineage>
        <taxon>Bacteria</taxon>
        <taxon>Pseudomonadati</taxon>
        <taxon>Pseudomonadota</taxon>
        <taxon>Gammaproteobacteria</taxon>
        <taxon>Vibrionales</taxon>
        <taxon>Vibrionaceae</taxon>
        <taxon>Vibrio</taxon>
    </lineage>
</organism>
<gene>
    <name evidence="2" type="ORF">JYA62_23185</name>
</gene>
<feature type="domain" description="ChrR-like cupin" evidence="1">
    <location>
        <begin position="27"/>
        <end position="108"/>
    </location>
</feature>
<dbReference type="Gene3D" id="2.60.120.10">
    <property type="entry name" value="Jelly Rolls"/>
    <property type="match status" value="1"/>
</dbReference>